<feature type="domain" description="PDZ" evidence="7">
    <location>
        <begin position="58"/>
        <end position="135"/>
    </location>
</feature>
<evidence type="ECO:0000259" key="7">
    <source>
        <dbReference type="PROSITE" id="PS50106"/>
    </source>
</evidence>
<evidence type="ECO:0000256" key="1">
    <source>
        <dbReference type="ARBA" id="ARBA00004370"/>
    </source>
</evidence>
<dbReference type="GO" id="GO:0048699">
    <property type="term" value="P:generation of neurons"/>
    <property type="evidence" value="ECO:0007669"/>
    <property type="project" value="UniProtKB-ARBA"/>
</dbReference>
<evidence type="ECO:0000313" key="10">
    <source>
        <dbReference type="Proteomes" id="UP000663836"/>
    </source>
</evidence>
<dbReference type="PROSITE" id="PS50186">
    <property type="entry name" value="DEP"/>
    <property type="match status" value="1"/>
</dbReference>
<dbReference type="GO" id="GO:0048646">
    <property type="term" value="P:anatomical structure formation involved in morphogenesis"/>
    <property type="evidence" value="ECO:0007669"/>
    <property type="project" value="UniProtKB-ARBA"/>
</dbReference>
<dbReference type="GO" id="GO:0035556">
    <property type="term" value="P:intracellular signal transduction"/>
    <property type="evidence" value="ECO:0007669"/>
    <property type="project" value="InterPro"/>
</dbReference>
<dbReference type="GO" id="GO:0048730">
    <property type="term" value="P:epidermis morphogenesis"/>
    <property type="evidence" value="ECO:0007669"/>
    <property type="project" value="UniProtKB-ARBA"/>
</dbReference>
<dbReference type="FunFam" id="2.30.42.10:FF:000203">
    <property type="entry name" value="DiSHevelled related"/>
    <property type="match status" value="1"/>
</dbReference>
<dbReference type="Pfam" id="PF00610">
    <property type="entry name" value="DEP"/>
    <property type="match status" value="1"/>
</dbReference>
<dbReference type="InterPro" id="IPR015506">
    <property type="entry name" value="Dsh/Dvl-rel"/>
</dbReference>
<dbReference type="FunFam" id="1.10.10.10:FF:000400">
    <property type="entry name" value="DiSHevelled related"/>
    <property type="match status" value="1"/>
</dbReference>
<dbReference type="GO" id="GO:0048468">
    <property type="term" value="P:cell development"/>
    <property type="evidence" value="ECO:0007669"/>
    <property type="project" value="UniProtKB-ARBA"/>
</dbReference>
<dbReference type="GO" id="GO:0048598">
    <property type="term" value="P:embryonic morphogenesis"/>
    <property type="evidence" value="ECO:0007669"/>
    <property type="project" value="UniProtKB-ARBA"/>
</dbReference>
<comment type="subcellular location">
    <subcellularLocation>
        <location evidence="2">Cytoplasm</location>
    </subcellularLocation>
    <subcellularLocation>
        <location evidence="1">Membrane</location>
    </subcellularLocation>
</comment>
<name>A0A819GDB4_9BILA</name>
<comment type="caution">
    <text evidence="9">The sequence shown here is derived from an EMBL/GenBank/DDBJ whole genome shotgun (WGS) entry which is preliminary data.</text>
</comment>
<dbReference type="GO" id="GO:0016477">
    <property type="term" value="P:cell migration"/>
    <property type="evidence" value="ECO:0007669"/>
    <property type="project" value="UniProtKB-ARBA"/>
</dbReference>
<dbReference type="EMBL" id="CAJOBD010002468">
    <property type="protein sequence ID" value="CAF3884313.1"/>
    <property type="molecule type" value="Genomic_DNA"/>
</dbReference>
<evidence type="ECO:0000259" key="8">
    <source>
        <dbReference type="PROSITE" id="PS50186"/>
    </source>
</evidence>
<dbReference type="AlphaFoldDB" id="A0A819GDB4"/>
<evidence type="ECO:0000256" key="3">
    <source>
        <dbReference type="ARBA" id="ARBA00022473"/>
    </source>
</evidence>
<dbReference type="InterPro" id="IPR036390">
    <property type="entry name" value="WH_DNA-bd_sf"/>
</dbReference>
<dbReference type="PROSITE" id="PS50106">
    <property type="entry name" value="PDZ"/>
    <property type="match status" value="1"/>
</dbReference>
<dbReference type="GO" id="GO:0003002">
    <property type="term" value="P:regionalization"/>
    <property type="evidence" value="ECO:0007669"/>
    <property type="project" value="UniProtKB-ARBA"/>
</dbReference>
<evidence type="ECO:0008006" key="11">
    <source>
        <dbReference type="Google" id="ProtNLM"/>
    </source>
</evidence>
<dbReference type="GO" id="GO:0005829">
    <property type="term" value="C:cytosol"/>
    <property type="evidence" value="ECO:0007669"/>
    <property type="project" value="TreeGrafter"/>
</dbReference>
<dbReference type="SMART" id="SM00228">
    <property type="entry name" value="PDZ"/>
    <property type="match status" value="1"/>
</dbReference>
<reference evidence="9" key="1">
    <citation type="submission" date="2021-02" db="EMBL/GenBank/DDBJ databases">
        <authorList>
            <person name="Nowell W R."/>
        </authorList>
    </citation>
    <scope>NUCLEOTIDE SEQUENCE</scope>
</reference>
<proteinExistence type="predicted"/>
<dbReference type="Gene3D" id="1.10.10.10">
    <property type="entry name" value="Winged helix-like DNA-binding domain superfamily/Winged helix DNA-binding domain"/>
    <property type="match status" value="1"/>
</dbReference>
<gene>
    <name evidence="9" type="ORF">JBS370_LOCUS20015</name>
</gene>
<dbReference type="GO" id="GO:0030674">
    <property type="term" value="F:protein-macromolecule adaptor activity"/>
    <property type="evidence" value="ECO:0007669"/>
    <property type="project" value="UniProtKB-ARBA"/>
</dbReference>
<dbReference type="GO" id="GO:0005938">
    <property type="term" value="C:cell cortex"/>
    <property type="evidence" value="ECO:0007669"/>
    <property type="project" value="UniProtKB-ARBA"/>
</dbReference>
<dbReference type="InterPro" id="IPR000591">
    <property type="entry name" value="DEP_dom"/>
</dbReference>
<sequence>MDNTNYLGMPLYSTTISSRYHGRNRPRGRQHELPLGLDQALSSSSLNSDSTMALDTFTVTLHLNANNYLGISIVGQTDKTGLTDGGIYVSSITKGGVVAEDGRIEPGDMILQVNDISFEKLSNDDAAEILREAGKTPGLIKLVVTKCWNSTPRDYFTLPRHEQARPVDPSSCHAHTQAVQNTYDNSQQQILPHNRQSLLNSKANMSSTISSTNNTMVDNERFSLDLTYMIGSDMDTFVRAMAKPASGLDIRDRIWFKISIPKSFLGSDLVTWLFKNVDGFLVRDDARFYASKMLKIGYIRHPLHKLQFGEKSYYVFRNIYSQNISRLKLHEKSKDYESISARSSIIDGHS</sequence>
<accession>A0A819GDB4</accession>
<dbReference type="Gene3D" id="2.30.42.10">
    <property type="match status" value="1"/>
</dbReference>
<dbReference type="InterPro" id="IPR036388">
    <property type="entry name" value="WH-like_DNA-bd_sf"/>
</dbReference>
<dbReference type="SUPFAM" id="SSF46785">
    <property type="entry name" value="Winged helix' DNA-binding domain"/>
    <property type="match status" value="1"/>
</dbReference>
<dbReference type="SUPFAM" id="SSF50156">
    <property type="entry name" value="PDZ domain-like"/>
    <property type="match status" value="1"/>
</dbReference>
<evidence type="ECO:0000256" key="6">
    <source>
        <dbReference type="ARBA" id="ARBA00023136"/>
    </source>
</evidence>
<dbReference type="GO" id="GO:0060070">
    <property type="term" value="P:canonical Wnt signaling pathway"/>
    <property type="evidence" value="ECO:0007669"/>
    <property type="project" value="TreeGrafter"/>
</dbReference>
<evidence type="ECO:0000313" key="9">
    <source>
        <dbReference type="EMBL" id="CAF3884313.1"/>
    </source>
</evidence>
<dbReference type="CDD" id="cd06717">
    <property type="entry name" value="PDZ_Dishevelled-like"/>
    <property type="match status" value="1"/>
</dbReference>
<evidence type="ECO:0000256" key="4">
    <source>
        <dbReference type="ARBA" id="ARBA00022490"/>
    </source>
</evidence>
<protein>
    <recommendedName>
        <fullName evidence="11">Dishevelled</fullName>
    </recommendedName>
</protein>
<dbReference type="InterPro" id="IPR036034">
    <property type="entry name" value="PDZ_sf"/>
</dbReference>
<keyword evidence="3" id="KW-0217">Developmental protein</keyword>
<dbReference type="GO" id="GO:0000132">
    <property type="term" value="P:establishment of mitotic spindle orientation"/>
    <property type="evidence" value="ECO:0007669"/>
    <property type="project" value="UniProtKB-ARBA"/>
</dbReference>
<dbReference type="Pfam" id="PF00595">
    <property type="entry name" value="PDZ"/>
    <property type="match status" value="1"/>
</dbReference>
<dbReference type="Proteomes" id="UP000663836">
    <property type="component" value="Unassembled WGS sequence"/>
</dbReference>
<evidence type="ECO:0000256" key="5">
    <source>
        <dbReference type="ARBA" id="ARBA00022687"/>
    </source>
</evidence>
<organism evidence="9 10">
    <name type="scientific">Rotaria sordida</name>
    <dbReference type="NCBI Taxonomy" id="392033"/>
    <lineage>
        <taxon>Eukaryota</taxon>
        <taxon>Metazoa</taxon>
        <taxon>Spiralia</taxon>
        <taxon>Gnathifera</taxon>
        <taxon>Rotifera</taxon>
        <taxon>Eurotatoria</taxon>
        <taxon>Bdelloidea</taxon>
        <taxon>Philodinida</taxon>
        <taxon>Philodinidae</taxon>
        <taxon>Rotaria</taxon>
    </lineage>
</organism>
<dbReference type="CDD" id="cd04438">
    <property type="entry name" value="DEP_dishevelled"/>
    <property type="match status" value="1"/>
</dbReference>
<dbReference type="GO" id="GO:0009887">
    <property type="term" value="P:animal organ morphogenesis"/>
    <property type="evidence" value="ECO:0007669"/>
    <property type="project" value="UniProtKB-ARBA"/>
</dbReference>
<dbReference type="GO" id="GO:0005109">
    <property type="term" value="F:frizzled binding"/>
    <property type="evidence" value="ECO:0007669"/>
    <property type="project" value="TreeGrafter"/>
</dbReference>
<dbReference type="PANTHER" id="PTHR10878:SF25">
    <property type="entry name" value="SEGMENT POLARITY PROTEIN DISHEVELLED"/>
    <property type="match status" value="1"/>
</dbReference>
<dbReference type="PANTHER" id="PTHR10878">
    <property type="entry name" value="SEGMENT POLARITY PROTEIN DISHEVELLED"/>
    <property type="match status" value="1"/>
</dbReference>
<keyword evidence="5" id="KW-0879">Wnt signaling pathway</keyword>
<keyword evidence="4" id="KW-0963">Cytoplasm</keyword>
<feature type="domain" description="DEP" evidence="8">
    <location>
        <begin position="244"/>
        <end position="318"/>
    </location>
</feature>
<keyword evidence="6" id="KW-0472">Membrane</keyword>
<dbReference type="GO" id="GO:0016020">
    <property type="term" value="C:membrane"/>
    <property type="evidence" value="ECO:0007669"/>
    <property type="project" value="UniProtKB-SubCell"/>
</dbReference>
<evidence type="ECO:0000256" key="2">
    <source>
        <dbReference type="ARBA" id="ARBA00004496"/>
    </source>
</evidence>
<dbReference type="InterPro" id="IPR001478">
    <property type="entry name" value="PDZ"/>
</dbReference>
<dbReference type="SMART" id="SM00049">
    <property type="entry name" value="DEP"/>
    <property type="match status" value="1"/>
</dbReference>